<keyword evidence="2" id="KW-0547">Nucleotide-binding</keyword>
<evidence type="ECO:0000256" key="1">
    <source>
        <dbReference type="SAM" id="MobiDB-lite"/>
    </source>
</evidence>
<protein>
    <submittedName>
        <fullName evidence="2">ATP-binding protein</fullName>
    </submittedName>
</protein>
<name>A0ABP9U3N4_9MICO</name>
<keyword evidence="3" id="KW-1185">Reference proteome</keyword>
<dbReference type="Proteomes" id="UP001498935">
    <property type="component" value="Unassembled WGS sequence"/>
</dbReference>
<dbReference type="PANTHER" id="PTHR30121">
    <property type="entry name" value="UNCHARACTERIZED PROTEIN YJGR-RELATED"/>
    <property type="match status" value="1"/>
</dbReference>
<dbReference type="InterPro" id="IPR051162">
    <property type="entry name" value="T4SS_component"/>
</dbReference>
<keyword evidence="2" id="KW-0067">ATP-binding</keyword>
<proteinExistence type="predicted"/>
<feature type="compositionally biased region" description="Basic residues" evidence="1">
    <location>
        <begin position="1"/>
        <end position="10"/>
    </location>
</feature>
<dbReference type="PANTHER" id="PTHR30121:SF6">
    <property type="entry name" value="SLR6007 PROTEIN"/>
    <property type="match status" value="1"/>
</dbReference>
<evidence type="ECO:0000313" key="3">
    <source>
        <dbReference type="Proteomes" id="UP001498935"/>
    </source>
</evidence>
<dbReference type="EMBL" id="BAABNP010000011">
    <property type="protein sequence ID" value="GAA5341591.1"/>
    <property type="molecule type" value="Genomic_DNA"/>
</dbReference>
<dbReference type="SUPFAM" id="SSF52540">
    <property type="entry name" value="P-loop containing nucleoside triphosphate hydrolases"/>
    <property type="match status" value="1"/>
</dbReference>
<organism evidence="2 3">
    <name type="scientific">Brevibacterium ammoniilyticum</name>
    <dbReference type="NCBI Taxonomy" id="1046555"/>
    <lineage>
        <taxon>Bacteria</taxon>
        <taxon>Bacillati</taxon>
        <taxon>Actinomycetota</taxon>
        <taxon>Actinomycetes</taxon>
        <taxon>Micrococcales</taxon>
        <taxon>Brevibacteriaceae</taxon>
        <taxon>Brevibacterium</taxon>
    </lineage>
</organism>
<feature type="compositionally biased region" description="Basic and acidic residues" evidence="1">
    <location>
        <begin position="26"/>
        <end position="60"/>
    </location>
</feature>
<dbReference type="Gene3D" id="3.40.50.300">
    <property type="entry name" value="P-loop containing nucleotide triphosphate hydrolases"/>
    <property type="match status" value="2"/>
</dbReference>
<feature type="region of interest" description="Disordered" evidence="1">
    <location>
        <begin position="1"/>
        <end position="84"/>
    </location>
</feature>
<evidence type="ECO:0000313" key="2">
    <source>
        <dbReference type="EMBL" id="GAA5341591.1"/>
    </source>
</evidence>
<dbReference type="RefSeq" id="WP_201671094.1">
    <property type="nucleotide sequence ID" value="NZ_BAABBK010000011.1"/>
</dbReference>
<dbReference type="InterPro" id="IPR027417">
    <property type="entry name" value="P-loop_NTPase"/>
</dbReference>
<accession>A0ABP9U3N4</accession>
<sequence length="492" mass="53499">MPPHEHRRLHTSALTGTAKASRKARKAQEKAATKRRTQDAADRKRAADEQARLEREEARSTHYLPRAGEAGPAALRTPRRFRARPHQDTSAALRGAYPFLAEGGLGSNGVLIGQDMYSGGSFVFDAFELYRQGVITAPNMTIAGIVGAGKSALVKSLYARSIAFGRKVYLPCDPKGEHSAVAEAVGGRAIQLAHGSGARLNPLDEGYRPAGTSDEMWGQMLASRRRDLLGALAEVVLERHLTALEHTAIDLALQQSVRDADVPILPMVVDRLLDPRPSQTEDLTAEDGRIVGHALRRLVAGDLSGLFDGPSTVHFDPSLPMMSLDMSKVVENASLISVLMTCASAWMEASLLDPTQGKRLVVYDEAWRILTEPALLKRMDAQWRMSRHLGISNVLIFHKISDLETVGDQGTAMRALANSLLANAEIRVIYRQASDQLSSAAAALGLTGTEQALLPGLGIGQGLWRIREHAYLVQHQLAAAELELFDTRSRLV</sequence>
<comment type="caution">
    <text evidence="2">The sequence shown here is derived from an EMBL/GenBank/DDBJ whole genome shotgun (WGS) entry which is preliminary data.</text>
</comment>
<gene>
    <name evidence="2" type="ORF">KACC15558_26320</name>
</gene>
<reference evidence="2 3" key="1">
    <citation type="submission" date="2024-02" db="EMBL/GenBank/DDBJ databases">
        <title>Characterization of antibiotic resistant novel bacterial strains and their environmental applications.</title>
        <authorList>
            <person name="Manzoor S."/>
            <person name="Abbas S."/>
            <person name="Arshad M."/>
            <person name="Li W.J."/>
            <person name="Ahmed I."/>
        </authorList>
    </citation>
    <scope>NUCLEOTIDE SEQUENCE [LARGE SCALE GENOMIC DNA]</scope>
    <source>
        <strain evidence="2 3">KACC 15558</strain>
    </source>
</reference>
<dbReference type="GO" id="GO:0005524">
    <property type="term" value="F:ATP binding"/>
    <property type="evidence" value="ECO:0007669"/>
    <property type="project" value="UniProtKB-KW"/>
</dbReference>